<sequence>MAFPSNSQNNMLEGFSTNRAPYFNGVDFPYWKIRMETYLQSIDYDLWHIVSSGPYVAKHVINGVEVIKTYEAYDENDKKMLSKNAKAKYALICGLDRDIFKNIEQASTAYDMWKMLEVTHQGTSAMKETKIQIYSTQYENFKMKSDETIANMYTRFTTITNGLNSLGKVLTQKDMVTKILRSLTKAYQGKVVAIQEAKDLSTLPLEELIGSLMNHEIFMSAQEEEEVEKKKKTIAFKSSSSHAISEEDEESLCSDMEDLALFSKKYKKFMKFKKNFGKKPQRGSDSKERKSKDDPPICFECKKPGHMKMDCPMRKKNKYKGRAMLADWLNSDEEDSEEEGKNEVANMCMMALDDGVSISNQNDCDSENDDDNLDMSYDELSNSFKELFDDFGKLLVKNQTLREKTNMLLKEIEILKINEKELIAKSQCATCASHKKEIVDLKPM</sequence>
<evidence type="ECO:0000256" key="1">
    <source>
        <dbReference type="PROSITE-ProRule" id="PRU00047"/>
    </source>
</evidence>
<dbReference type="Gramene" id="ERM97817">
    <property type="protein sequence ID" value="ERM97817"/>
    <property type="gene ID" value="AMTR_s01117p00010120"/>
</dbReference>
<feature type="compositionally biased region" description="Basic and acidic residues" evidence="2">
    <location>
        <begin position="282"/>
        <end position="297"/>
    </location>
</feature>
<evidence type="ECO:0000313" key="4">
    <source>
        <dbReference type="EMBL" id="ERM97817.1"/>
    </source>
</evidence>
<organism evidence="4 5">
    <name type="scientific">Amborella trichopoda</name>
    <dbReference type="NCBI Taxonomy" id="13333"/>
    <lineage>
        <taxon>Eukaryota</taxon>
        <taxon>Viridiplantae</taxon>
        <taxon>Streptophyta</taxon>
        <taxon>Embryophyta</taxon>
        <taxon>Tracheophyta</taxon>
        <taxon>Spermatophyta</taxon>
        <taxon>Magnoliopsida</taxon>
        <taxon>Amborellales</taxon>
        <taxon>Amborellaceae</taxon>
        <taxon>Amborella</taxon>
    </lineage>
</organism>
<dbReference type="PANTHER" id="PTHR34676:SF17">
    <property type="entry name" value="OS06G0684500 PROTEIN"/>
    <property type="match status" value="1"/>
</dbReference>
<dbReference type="PANTHER" id="PTHR34676">
    <property type="entry name" value="DUF4219 DOMAIN-CONTAINING PROTEIN-RELATED"/>
    <property type="match status" value="1"/>
</dbReference>
<evidence type="ECO:0000313" key="5">
    <source>
        <dbReference type="Proteomes" id="UP000017836"/>
    </source>
</evidence>
<dbReference type="STRING" id="13333.W1NQ11"/>
<keyword evidence="1" id="KW-0479">Metal-binding</keyword>
<dbReference type="OMA" id="CITHEGT"/>
<dbReference type="HOGENOM" id="CLU_617299_0_0_1"/>
<name>W1NQ11_AMBTC</name>
<dbReference type="GO" id="GO:0003676">
    <property type="term" value="F:nucleic acid binding"/>
    <property type="evidence" value="ECO:0007669"/>
    <property type="project" value="InterPro"/>
</dbReference>
<dbReference type="GO" id="GO:0008270">
    <property type="term" value="F:zinc ion binding"/>
    <property type="evidence" value="ECO:0007669"/>
    <property type="project" value="UniProtKB-KW"/>
</dbReference>
<feature type="domain" description="CCHC-type" evidence="3">
    <location>
        <begin position="298"/>
        <end position="312"/>
    </location>
</feature>
<dbReference type="PROSITE" id="PS50158">
    <property type="entry name" value="ZF_CCHC"/>
    <property type="match status" value="1"/>
</dbReference>
<evidence type="ECO:0000259" key="3">
    <source>
        <dbReference type="PROSITE" id="PS50158"/>
    </source>
</evidence>
<dbReference type="InterPro" id="IPR036875">
    <property type="entry name" value="Znf_CCHC_sf"/>
</dbReference>
<feature type="region of interest" description="Disordered" evidence="2">
    <location>
        <begin position="277"/>
        <end position="297"/>
    </location>
</feature>
<dbReference type="SUPFAM" id="SSF57756">
    <property type="entry name" value="Retrovirus zinc finger-like domains"/>
    <property type="match status" value="1"/>
</dbReference>
<keyword evidence="5" id="KW-1185">Reference proteome</keyword>
<dbReference type="Gene3D" id="4.10.60.10">
    <property type="entry name" value="Zinc finger, CCHC-type"/>
    <property type="match status" value="1"/>
</dbReference>
<dbReference type="eggNOG" id="KOG0017">
    <property type="taxonomic scope" value="Eukaryota"/>
</dbReference>
<dbReference type="Pfam" id="PF14223">
    <property type="entry name" value="Retrotran_gag_2"/>
    <property type="match status" value="1"/>
</dbReference>
<dbReference type="InterPro" id="IPR001878">
    <property type="entry name" value="Znf_CCHC"/>
</dbReference>
<dbReference type="Proteomes" id="UP000017836">
    <property type="component" value="Unassembled WGS sequence"/>
</dbReference>
<keyword evidence="1" id="KW-0862">Zinc</keyword>
<dbReference type="AlphaFoldDB" id="W1NQ11"/>
<protein>
    <recommendedName>
        <fullName evidence="3">CCHC-type domain-containing protein</fullName>
    </recommendedName>
</protein>
<dbReference type="EMBL" id="KI395806">
    <property type="protein sequence ID" value="ERM97817.1"/>
    <property type="molecule type" value="Genomic_DNA"/>
</dbReference>
<evidence type="ECO:0000256" key="2">
    <source>
        <dbReference type="SAM" id="MobiDB-lite"/>
    </source>
</evidence>
<reference evidence="5" key="1">
    <citation type="journal article" date="2013" name="Science">
        <title>The Amborella genome and the evolution of flowering plants.</title>
        <authorList>
            <consortium name="Amborella Genome Project"/>
        </authorList>
    </citation>
    <scope>NUCLEOTIDE SEQUENCE [LARGE SCALE GENOMIC DNA]</scope>
</reference>
<keyword evidence="1" id="KW-0863">Zinc-finger</keyword>
<dbReference type="SMART" id="SM00343">
    <property type="entry name" value="ZnF_C2HC"/>
    <property type="match status" value="1"/>
</dbReference>
<gene>
    <name evidence="4" type="ORF">AMTR_s01117p00010120</name>
</gene>
<proteinExistence type="predicted"/>
<accession>W1NQ11</accession>